<dbReference type="PANTHER" id="PTHR13504">
    <property type="entry name" value="FIDO DOMAIN-CONTAINING PROTEIN DDB_G0283145"/>
    <property type="match status" value="1"/>
</dbReference>
<dbReference type="PROSITE" id="PS51459">
    <property type="entry name" value="FIDO"/>
    <property type="match status" value="1"/>
</dbReference>
<dbReference type="Pfam" id="PF13776">
    <property type="entry name" value="DUF4172"/>
    <property type="match status" value="1"/>
</dbReference>
<reference evidence="5" key="1">
    <citation type="submission" date="2016-10" db="EMBL/GenBank/DDBJ databases">
        <authorList>
            <person name="Varghese N."/>
            <person name="Submissions S."/>
        </authorList>
    </citation>
    <scope>NUCLEOTIDE SEQUENCE [LARGE SCALE GENOMIC DNA]</scope>
    <source>
        <strain evidence="5">DSM 26922</strain>
    </source>
</reference>
<dbReference type="InterPro" id="IPR003812">
    <property type="entry name" value="Fido"/>
</dbReference>
<evidence type="ECO:0000313" key="5">
    <source>
        <dbReference type="Proteomes" id="UP000199441"/>
    </source>
</evidence>
<dbReference type="STRING" id="670155.SAMN04488001_0005"/>
<dbReference type="Pfam" id="PF02661">
    <property type="entry name" value="Fic"/>
    <property type="match status" value="1"/>
</dbReference>
<keyword evidence="5" id="KW-1185">Reference proteome</keyword>
<evidence type="ECO:0000256" key="1">
    <source>
        <dbReference type="PIRSR" id="PIRSR640198-1"/>
    </source>
</evidence>
<dbReference type="Proteomes" id="UP000199441">
    <property type="component" value="Unassembled WGS sequence"/>
</dbReference>
<dbReference type="InterPro" id="IPR040198">
    <property type="entry name" value="Fido_containing"/>
</dbReference>
<dbReference type="PANTHER" id="PTHR13504:SF33">
    <property type="entry name" value="FIC FAMILY PROTEIN"/>
    <property type="match status" value="1"/>
</dbReference>
<dbReference type="GO" id="GO:0005524">
    <property type="term" value="F:ATP binding"/>
    <property type="evidence" value="ECO:0007669"/>
    <property type="project" value="UniProtKB-KW"/>
</dbReference>
<feature type="binding site" evidence="2">
    <location>
        <begin position="236"/>
        <end position="237"/>
    </location>
    <ligand>
        <name>ATP</name>
        <dbReference type="ChEBI" id="CHEBI:30616"/>
    </ligand>
</feature>
<dbReference type="RefSeq" id="WP_089948702.1">
    <property type="nucleotide sequence ID" value="NZ_FNOI01000010.1"/>
</dbReference>
<dbReference type="SUPFAM" id="SSF140931">
    <property type="entry name" value="Fic-like"/>
    <property type="match status" value="1"/>
</dbReference>
<feature type="active site" evidence="1">
    <location>
        <position position="197"/>
    </location>
</feature>
<sequence length="358" mass="38980">MAEIWSSPYWPRFTFDAAALAPLLAAASEAVGEVRGMHAGLTDDERDEIILREFTREAVHSFSIEGVELEPSQIQASIVASMANQALTQRSRRVDDVITVMRDARSGAGVLTAERLQDWHATLFAKAEVEDLGQWRSFDMVIAKSNIAGRESEVLYRAVPAARVAYEMGEFLSWLAADDSPPAIRAALAHLWFESIHPFSDGNGRIGRALIEYVFAQTALLPFSLSRQIEADKQGYYDALQAGRQEGQGGIDATPFVGWFLEALLAGVDAAHAEARFLAARNRFFLRHESAMNARQGAVLRKWWALGAESVAEGLSARLYVKLGSIAPATATRDLTALEDAGVLEGVGAGRAKVYLAG</sequence>
<dbReference type="Gene3D" id="1.10.3290.10">
    <property type="entry name" value="Fido-like domain"/>
    <property type="match status" value="1"/>
</dbReference>
<name>A0A1H3D4J2_9RHOB</name>
<keyword evidence="2" id="KW-0547">Nucleotide-binding</keyword>
<dbReference type="AlphaFoldDB" id="A0A1H3D4J2"/>
<dbReference type="EMBL" id="FNOI01000010">
    <property type="protein sequence ID" value="SDX60694.1"/>
    <property type="molecule type" value="Genomic_DNA"/>
</dbReference>
<gene>
    <name evidence="4" type="ORF">SAMN04488001_0005</name>
</gene>
<keyword evidence="2" id="KW-0067">ATP-binding</keyword>
<evidence type="ECO:0000256" key="2">
    <source>
        <dbReference type="PIRSR" id="PIRSR640198-2"/>
    </source>
</evidence>
<feature type="binding site" evidence="2">
    <location>
        <begin position="201"/>
        <end position="208"/>
    </location>
    <ligand>
        <name>ATP</name>
        <dbReference type="ChEBI" id="CHEBI:30616"/>
    </ligand>
</feature>
<dbReference type="OrthoDB" id="9813719at2"/>
<proteinExistence type="predicted"/>
<feature type="domain" description="Fido" evidence="3">
    <location>
        <begin position="111"/>
        <end position="262"/>
    </location>
</feature>
<evidence type="ECO:0000313" key="4">
    <source>
        <dbReference type="EMBL" id="SDX60694.1"/>
    </source>
</evidence>
<protein>
    <submittedName>
        <fullName evidence="4">Fic family protein</fullName>
    </submittedName>
</protein>
<accession>A0A1H3D4J2</accession>
<dbReference type="InterPro" id="IPR025230">
    <property type="entry name" value="DUF4172"/>
</dbReference>
<organism evidence="4 5">
    <name type="scientific">Litoreibacter albidus</name>
    <dbReference type="NCBI Taxonomy" id="670155"/>
    <lineage>
        <taxon>Bacteria</taxon>
        <taxon>Pseudomonadati</taxon>
        <taxon>Pseudomonadota</taxon>
        <taxon>Alphaproteobacteria</taxon>
        <taxon>Rhodobacterales</taxon>
        <taxon>Roseobacteraceae</taxon>
        <taxon>Litoreibacter</taxon>
    </lineage>
</organism>
<dbReference type="InterPro" id="IPR036597">
    <property type="entry name" value="Fido-like_dom_sf"/>
</dbReference>
<evidence type="ECO:0000259" key="3">
    <source>
        <dbReference type="PROSITE" id="PS51459"/>
    </source>
</evidence>